<comment type="caution">
    <text evidence="2">The sequence shown here is derived from an EMBL/GenBank/DDBJ whole genome shotgun (WGS) entry which is preliminary data.</text>
</comment>
<protein>
    <recommendedName>
        <fullName evidence="1">F-box domain-containing protein</fullName>
    </recommendedName>
</protein>
<dbReference type="EMBL" id="RWGY01000026">
    <property type="protein sequence ID" value="TVU21061.1"/>
    <property type="molecule type" value="Genomic_DNA"/>
</dbReference>
<dbReference type="InterPro" id="IPR053781">
    <property type="entry name" value="F-box_AtFBL13-like"/>
</dbReference>
<keyword evidence="3" id="KW-1185">Reference proteome</keyword>
<dbReference type="InterPro" id="IPR036047">
    <property type="entry name" value="F-box-like_dom_sf"/>
</dbReference>
<dbReference type="PANTHER" id="PTHR31293:SF26">
    <property type="entry name" value="(RAPE) HYPOTHETICAL PROTEIN"/>
    <property type="match status" value="1"/>
</dbReference>
<reference evidence="2 3" key="1">
    <citation type="journal article" date="2019" name="Sci. Rep.">
        <title>A high-quality genome of Eragrostis curvula grass provides insights into Poaceae evolution and supports new strategies to enhance forage quality.</title>
        <authorList>
            <person name="Carballo J."/>
            <person name="Santos B.A.C.M."/>
            <person name="Zappacosta D."/>
            <person name="Garbus I."/>
            <person name="Selva J.P."/>
            <person name="Gallo C.A."/>
            <person name="Diaz A."/>
            <person name="Albertini E."/>
            <person name="Caccamo M."/>
            <person name="Echenique V."/>
        </authorList>
    </citation>
    <scope>NUCLEOTIDE SEQUENCE [LARGE SCALE GENOMIC DNA]</scope>
    <source>
        <strain evidence="3">cv. Victoria</strain>
        <tissue evidence="2">Leaf</tissue>
    </source>
</reference>
<dbReference type="OrthoDB" id="696435at2759"/>
<dbReference type="PANTHER" id="PTHR31293">
    <property type="entry name" value="RNI-LIKE SUPERFAMILY PROTEIN"/>
    <property type="match status" value="1"/>
</dbReference>
<feature type="non-terminal residue" evidence="2">
    <location>
        <position position="1"/>
    </location>
</feature>
<sequence length="169" mass="19691">MDGNRRNGSVDRLSDLPDDILGHILSYLPTPEAAGRAAVLSTRWRYIFAHVHTLSFNDVEPGPRYEDNYTFEIESEERRSPNGDFLDRVNAALLCRLRCAVLTRNTSLRAFRVAIDQYEDWDEETVYKWVSHALQQSRQELHLDLRLHFYLLCQQDDGQSKGRQQILQP</sequence>
<dbReference type="Gene3D" id="1.20.1280.50">
    <property type="match status" value="1"/>
</dbReference>
<evidence type="ECO:0000313" key="3">
    <source>
        <dbReference type="Proteomes" id="UP000324897"/>
    </source>
</evidence>
<dbReference type="Pfam" id="PF00646">
    <property type="entry name" value="F-box"/>
    <property type="match status" value="1"/>
</dbReference>
<proteinExistence type="predicted"/>
<accession>A0A5J9UCV0</accession>
<feature type="domain" description="F-box" evidence="1">
    <location>
        <begin position="10"/>
        <end position="59"/>
    </location>
</feature>
<dbReference type="InterPro" id="IPR055294">
    <property type="entry name" value="FBL60-like"/>
</dbReference>
<dbReference type="PROSITE" id="PS50181">
    <property type="entry name" value="FBOX"/>
    <property type="match status" value="1"/>
</dbReference>
<dbReference type="Gramene" id="TVU21061">
    <property type="protein sequence ID" value="TVU21061"/>
    <property type="gene ID" value="EJB05_30673"/>
</dbReference>
<dbReference type="AlphaFoldDB" id="A0A5J9UCV0"/>
<evidence type="ECO:0000313" key="2">
    <source>
        <dbReference type="EMBL" id="TVU21061.1"/>
    </source>
</evidence>
<organism evidence="2 3">
    <name type="scientific">Eragrostis curvula</name>
    <name type="common">weeping love grass</name>
    <dbReference type="NCBI Taxonomy" id="38414"/>
    <lineage>
        <taxon>Eukaryota</taxon>
        <taxon>Viridiplantae</taxon>
        <taxon>Streptophyta</taxon>
        <taxon>Embryophyta</taxon>
        <taxon>Tracheophyta</taxon>
        <taxon>Spermatophyta</taxon>
        <taxon>Magnoliopsida</taxon>
        <taxon>Liliopsida</taxon>
        <taxon>Poales</taxon>
        <taxon>Poaceae</taxon>
        <taxon>PACMAD clade</taxon>
        <taxon>Chloridoideae</taxon>
        <taxon>Eragrostideae</taxon>
        <taxon>Eragrostidinae</taxon>
        <taxon>Eragrostis</taxon>
    </lineage>
</organism>
<name>A0A5J9UCV0_9POAL</name>
<dbReference type="InterPro" id="IPR001810">
    <property type="entry name" value="F-box_dom"/>
</dbReference>
<evidence type="ECO:0000259" key="1">
    <source>
        <dbReference type="PROSITE" id="PS50181"/>
    </source>
</evidence>
<gene>
    <name evidence="2" type="ORF">EJB05_30673</name>
</gene>
<dbReference type="CDD" id="cd22160">
    <property type="entry name" value="F-box_AtFBL13-like"/>
    <property type="match status" value="1"/>
</dbReference>
<dbReference type="SUPFAM" id="SSF81383">
    <property type="entry name" value="F-box domain"/>
    <property type="match status" value="1"/>
</dbReference>
<dbReference type="Proteomes" id="UP000324897">
    <property type="component" value="Unassembled WGS sequence"/>
</dbReference>